<dbReference type="InterPro" id="IPR027417">
    <property type="entry name" value="P-loop_NTPase"/>
</dbReference>
<protein>
    <submittedName>
        <fullName evidence="2">CHAT domain-containing protein</fullName>
    </submittedName>
</protein>
<dbReference type="SUPFAM" id="SSF48452">
    <property type="entry name" value="TPR-like"/>
    <property type="match status" value="2"/>
</dbReference>
<gene>
    <name evidence="2" type="ORF">HWD57_18695</name>
</gene>
<dbReference type="EMBL" id="CP058708">
    <property type="protein sequence ID" value="QLH51601.1"/>
    <property type="molecule type" value="Genomic_DNA"/>
</dbReference>
<dbReference type="Pfam" id="PF12770">
    <property type="entry name" value="CHAT"/>
    <property type="match status" value="1"/>
</dbReference>
<dbReference type="Gene3D" id="3.40.50.300">
    <property type="entry name" value="P-loop containing nucleotide triphosphate hydrolases"/>
    <property type="match status" value="1"/>
</dbReference>
<proteinExistence type="predicted"/>
<dbReference type="Proteomes" id="UP000509684">
    <property type="component" value="Chromosome"/>
</dbReference>
<dbReference type="PANTHER" id="PTHR10098:SF108">
    <property type="entry name" value="TETRATRICOPEPTIDE REPEAT PROTEIN 28"/>
    <property type="match status" value="1"/>
</dbReference>
<organism evidence="2 3">
    <name type="scientific">Candidatus Accumulibacter cognatus</name>
    <dbReference type="NCBI Taxonomy" id="2954383"/>
    <lineage>
        <taxon>Bacteria</taxon>
        <taxon>Pseudomonadati</taxon>
        <taxon>Pseudomonadota</taxon>
        <taxon>Betaproteobacteria</taxon>
        <taxon>Candidatus Accumulibacter</taxon>
    </lineage>
</organism>
<dbReference type="InterPro" id="IPR024983">
    <property type="entry name" value="CHAT_dom"/>
</dbReference>
<evidence type="ECO:0000313" key="2">
    <source>
        <dbReference type="EMBL" id="QLH51601.1"/>
    </source>
</evidence>
<feature type="domain" description="CHAT" evidence="1">
    <location>
        <begin position="82"/>
        <end position="317"/>
    </location>
</feature>
<dbReference type="SUPFAM" id="SSF52540">
    <property type="entry name" value="P-loop containing nucleoside triphosphate hydrolases"/>
    <property type="match status" value="1"/>
</dbReference>
<dbReference type="KEGG" id="acog:HWD57_18695"/>
<dbReference type="InterPro" id="IPR011990">
    <property type="entry name" value="TPR-like_helical_dom_sf"/>
</dbReference>
<name>A0A7D5ST18_9PROT</name>
<evidence type="ECO:0000313" key="3">
    <source>
        <dbReference type="Proteomes" id="UP000509684"/>
    </source>
</evidence>
<dbReference type="Gene3D" id="1.25.40.10">
    <property type="entry name" value="Tetratricopeptide repeat domain"/>
    <property type="match status" value="1"/>
</dbReference>
<sequence length="1222" mass="132886">MPAWKARPARAPTGPPAARRLRDWAERHDRLAGLDDADSELLEIGREMARWLDDSGWLSGWLRRPGARRLILQSPDVEHDLGRLLHDAPWELLTAPGAESGHLAGDPLRPLELARRLGAPEDPQQPVHGDLCLLFMAAAPQGETVLDFEAEESSILEATRSLHQLLLTVEESGSLAGLQQRLCASEGVAPDIVHLSCHGGVDDGLPVLYLEDERGQRQAVPAARLAEVLSASPELRLVVLSACGTAAQTSDGEGRRSTLVTDLICSGVDQVLGWDGSVADRDATQFAAEFYKALTARQDVVAAAARARLRLHTEHAQEARCGRHWHMARVYLGPRGGQTLLAQGGQRRALRSAVGEEHFLDKARAAVPVATRSHFVGRRRAIQQVLGAFEDGRAALVHGMGNLGKSSLAARIAHDRLPQLACVVVFGRYDALEVWDRLLDACTPAERPPFRDRWRSRIAADERQLADALDDLLAGPLAARPVLLIIDDLERVLEEPRPDQPSVRVQPERRPMLAAVLRAFGRQQRSKLLLTSRYTFSLPGSGGRDLADDLVLVPLRAMDESDRRKQQRALLRDLPERQVARLDLALLQRAGELADGNPGLQALLSQPVLAGEAQAAGQAFAVIEHYLQHGVPPAAIQHELASGRAADERNAVLDFFRRMAFDTYRNALSSQQLRALQAGCLFASGLPLPLPALQAAAGAAGVRDAAAAVQRLLGLGLLDDHGPLADIAHAAVNPLARPLVDAIADDDARQWAAAALPALADAWIDGDTFRWPVAFAAEAWRLIERTGSPAPARLIDAATAVLARHRHEQGDRAQAILDQLVRPARQALAAQGHAPSRDFWSAVHDVANRAGDTGLRMASVAGLKNRATSPFERGSALLREAWAAQSSGDPDGADGCFAEAAELFRSAGADREVAIARGGQADILQARGQLDEALRIRLEEELPVYEKLGDVREKAVTQGKIADILQARGQLDEALRIRLEEQLPVYEKLGDVRSKAVTQGQIADILQARGQLDEALRIRLEEELPVYEKLGDVREKAVTQGKIADILQARGQLDEALRIRLEEELPVYEKLGDVREKAVTQGKIADILEARGQLDEALRIRLEEELPVYEKLGDVRSKAVTQFKIASLRLDRNEQQTEEGFLAIFESLREAFDIAAQMRIPDGISAVGPLYAQFLAVGQAFAAALQVLAQVDEACAVLGDEAGRQWAADLRQQIEAMPGGQA</sequence>
<accession>A0A7D5ST18</accession>
<dbReference type="AlphaFoldDB" id="A0A7D5ST18"/>
<reference evidence="2 3" key="1">
    <citation type="journal article" date="2019" name="Microbiome">
        <title>Annotated bacterial chromosomes from frame-shift-corrected long-read metagenomic data.</title>
        <authorList>
            <person name="Arumugam K."/>
            <person name="Bagci C."/>
            <person name="Bessarab I."/>
            <person name="Beier S."/>
            <person name="Buchfink B."/>
            <person name="Gorska A."/>
            <person name="Qiu G."/>
            <person name="Huson D.H."/>
            <person name="Williams R.B.H."/>
        </authorList>
    </citation>
    <scope>NUCLEOTIDE SEQUENCE [LARGE SCALE GENOMIC DNA]</scope>
    <source>
        <strain evidence="2">SSA1</strain>
    </source>
</reference>
<dbReference type="PANTHER" id="PTHR10098">
    <property type="entry name" value="RAPSYN-RELATED"/>
    <property type="match status" value="1"/>
</dbReference>
<evidence type="ECO:0000259" key="1">
    <source>
        <dbReference type="Pfam" id="PF12770"/>
    </source>
</evidence>